<keyword evidence="3" id="KW-1185">Reference proteome</keyword>
<feature type="region of interest" description="Disordered" evidence="1">
    <location>
        <begin position="401"/>
        <end position="438"/>
    </location>
</feature>
<feature type="region of interest" description="Disordered" evidence="1">
    <location>
        <begin position="578"/>
        <end position="599"/>
    </location>
</feature>
<name>A0A1V6PPI0_9EURO</name>
<feature type="compositionally biased region" description="Basic and acidic residues" evidence="1">
    <location>
        <begin position="62"/>
        <end position="91"/>
    </location>
</feature>
<organism evidence="2 3">
    <name type="scientific">Penicillium antarcticum</name>
    <dbReference type="NCBI Taxonomy" id="416450"/>
    <lineage>
        <taxon>Eukaryota</taxon>
        <taxon>Fungi</taxon>
        <taxon>Dikarya</taxon>
        <taxon>Ascomycota</taxon>
        <taxon>Pezizomycotina</taxon>
        <taxon>Eurotiomycetes</taxon>
        <taxon>Eurotiomycetidae</taxon>
        <taxon>Eurotiales</taxon>
        <taxon>Aspergillaceae</taxon>
        <taxon>Penicillium</taxon>
    </lineage>
</organism>
<dbReference type="EMBL" id="MDYN01000077">
    <property type="protein sequence ID" value="OQD78831.1"/>
    <property type="molecule type" value="Genomic_DNA"/>
</dbReference>
<feature type="compositionally biased region" description="Basic residues" evidence="1">
    <location>
        <begin position="34"/>
        <end position="45"/>
    </location>
</feature>
<feature type="region of interest" description="Disordered" evidence="1">
    <location>
        <begin position="190"/>
        <end position="244"/>
    </location>
</feature>
<reference evidence="3" key="1">
    <citation type="journal article" date="2017" name="Nat. Microbiol.">
        <title>Global analysis of biosynthetic gene clusters reveals vast potential of secondary metabolite production in Penicillium species.</title>
        <authorList>
            <person name="Nielsen J.C."/>
            <person name="Grijseels S."/>
            <person name="Prigent S."/>
            <person name="Ji B."/>
            <person name="Dainat J."/>
            <person name="Nielsen K.F."/>
            <person name="Frisvad J.C."/>
            <person name="Workman M."/>
            <person name="Nielsen J."/>
        </authorList>
    </citation>
    <scope>NUCLEOTIDE SEQUENCE [LARGE SCALE GENOMIC DNA]</scope>
    <source>
        <strain evidence="3">IBT 31811</strain>
    </source>
</reference>
<feature type="region of interest" description="Disordered" evidence="1">
    <location>
        <begin position="352"/>
        <end position="381"/>
    </location>
</feature>
<evidence type="ECO:0000313" key="2">
    <source>
        <dbReference type="EMBL" id="OQD78831.1"/>
    </source>
</evidence>
<evidence type="ECO:0000313" key="3">
    <source>
        <dbReference type="Proteomes" id="UP000191672"/>
    </source>
</evidence>
<feature type="compositionally biased region" description="Basic residues" evidence="1">
    <location>
        <begin position="227"/>
        <end position="236"/>
    </location>
</feature>
<proteinExistence type="predicted"/>
<feature type="compositionally biased region" description="Basic and acidic residues" evidence="1">
    <location>
        <begin position="352"/>
        <end position="370"/>
    </location>
</feature>
<accession>A0A1V6PPI0</accession>
<sequence length="640" mass="71946">MQLKASEKNQQSTGVAETTSIPLISLKSPDALHGIRRSTRKKRSIGHLDQSKNSPHLQSPTGDKDCDKRARHGYERQPRHKTHDDHYEYKESSAAGSRPEARKGRANNRRGRKHTLTDGFQEMTVTGNRLTIPNQASLGIFNKGKTSSAAGHLANRPWVDITKDVPRKWSKRNPAESDLAFSEMNFLSRRKNISPGPTLTAPEDTPCAQREKRNQSNASTYPLSKSVSKKHARRSCHGLGQQRDVSPTRLSSFVIAPIHKISLASRPSGCASPSEMFDESSSSSPYIWLESEAHDTLLEFTLQQCLLEALHSGLNSQGVYETTSDYLSDIRYWSIAELWIFLEERKATWPTGIDREQPRSSRPKSRDQDTVKQAVQPSPKYITPPKLGFVCADTNERFQACPTPSDALEPSSGMHNDSLLWENKSRPHQPKTRRGDASLRTARDYDRSGAFAEGCQSPPRAKAKHFSTFSQQYLPIITPVLGMEEMNHVSDDVLFYETLEAAYNAIIHPKATEQALVLDDLDLTILFGSSRFNETGDPFTTPESVRGMSGVITTQAGDTEHPPPLAQSIKQERADTRILRPSHQDEQLRNSSRDGELDQNTTLPWLTQYNKSQLHVPILRTLERNQDPDLSHFGRHNRLY</sequence>
<evidence type="ECO:0000256" key="1">
    <source>
        <dbReference type="SAM" id="MobiDB-lite"/>
    </source>
</evidence>
<feature type="compositionally biased region" description="Polar residues" evidence="1">
    <location>
        <begin position="51"/>
        <end position="61"/>
    </location>
</feature>
<feature type="compositionally biased region" description="Basic and acidic residues" evidence="1">
    <location>
        <begin position="578"/>
        <end position="596"/>
    </location>
</feature>
<feature type="region of interest" description="Disordered" evidence="1">
    <location>
        <begin position="1"/>
        <end position="112"/>
    </location>
</feature>
<protein>
    <submittedName>
        <fullName evidence="2">Uncharacterized protein</fullName>
    </submittedName>
</protein>
<gene>
    <name evidence="2" type="ORF">PENANT_c077G03646</name>
</gene>
<comment type="caution">
    <text evidence="2">The sequence shown here is derived from an EMBL/GenBank/DDBJ whole genome shotgun (WGS) entry which is preliminary data.</text>
</comment>
<dbReference type="Proteomes" id="UP000191672">
    <property type="component" value="Unassembled WGS sequence"/>
</dbReference>
<dbReference type="AlphaFoldDB" id="A0A1V6PPI0"/>
<dbReference type="STRING" id="416450.A0A1V6PPI0"/>
<feature type="compositionally biased region" description="Polar residues" evidence="1">
    <location>
        <begin position="215"/>
        <end position="226"/>
    </location>
</feature>
<dbReference type="OrthoDB" id="2537141at2759"/>
<feature type="compositionally biased region" description="Polar residues" evidence="1">
    <location>
        <begin position="8"/>
        <end position="22"/>
    </location>
</feature>